<dbReference type="GeneID" id="100573654"/>
<evidence type="ECO:0000313" key="1">
    <source>
        <dbReference type="EnsemblMetazoa" id="XP_008180996.1"/>
    </source>
</evidence>
<protein>
    <submittedName>
        <fullName evidence="1">Uncharacterized protein</fullName>
    </submittedName>
</protein>
<reference evidence="1" key="2">
    <citation type="submission" date="2022-06" db="UniProtKB">
        <authorList>
            <consortium name="EnsemblMetazoa"/>
        </authorList>
    </citation>
    <scope>IDENTIFICATION</scope>
</reference>
<dbReference type="PANTHER" id="PTHR45913">
    <property type="entry name" value="EPM2A-INTERACTING PROTEIN 1"/>
    <property type="match status" value="1"/>
</dbReference>
<dbReference type="RefSeq" id="XP_008180996.1">
    <property type="nucleotide sequence ID" value="XM_008182774.1"/>
</dbReference>
<keyword evidence="2" id="KW-1185">Reference proteome</keyword>
<dbReference type="EnsemblMetazoa" id="XM_008182774.1">
    <property type="protein sequence ID" value="XP_008180996.1"/>
    <property type="gene ID" value="LOC100573654"/>
</dbReference>
<dbReference type="KEGG" id="api:100573654"/>
<dbReference type="GeneID" id="103311758"/>
<dbReference type="AlphaFoldDB" id="A0A8R2F6M3"/>
<evidence type="ECO:0000313" key="2">
    <source>
        <dbReference type="Proteomes" id="UP000007819"/>
    </source>
</evidence>
<dbReference type="RefSeq" id="XP_008189683.1">
    <property type="nucleotide sequence ID" value="XM_008191461.1"/>
</dbReference>
<reference evidence="2" key="1">
    <citation type="submission" date="2010-06" db="EMBL/GenBank/DDBJ databases">
        <authorList>
            <person name="Jiang H."/>
            <person name="Abraham K."/>
            <person name="Ali S."/>
            <person name="Alsbrooks S.L."/>
            <person name="Anim B.N."/>
            <person name="Anosike U.S."/>
            <person name="Attaway T."/>
            <person name="Bandaranaike D.P."/>
            <person name="Battles P.K."/>
            <person name="Bell S.N."/>
            <person name="Bell A.V."/>
            <person name="Beltran B."/>
            <person name="Bickham C."/>
            <person name="Bustamante Y."/>
            <person name="Caleb T."/>
            <person name="Canada A."/>
            <person name="Cardenas V."/>
            <person name="Carter K."/>
            <person name="Chacko J."/>
            <person name="Chandrabose M.N."/>
            <person name="Chavez D."/>
            <person name="Chavez A."/>
            <person name="Chen L."/>
            <person name="Chu H.-S."/>
            <person name="Claassen K.J."/>
            <person name="Cockrell R."/>
            <person name="Collins M."/>
            <person name="Cooper J.A."/>
            <person name="Cree A."/>
            <person name="Curry S.M."/>
            <person name="Da Y."/>
            <person name="Dao M.D."/>
            <person name="Das B."/>
            <person name="Davila M.-L."/>
            <person name="Davy-Carroll L."/>
            <person name="Denson S."/>
            <person name="Dinh H."/>
            <person name="Ebong V.E."/>
            <person name="Edwards J.R."/>
            <person name="Egan A."/>
            <person name="El-Daye J."/>
            <person name="Escobedo L."/>
            <person name="Fernandez S."/>
            <person name="Fernando P.R."/>
            <person name="Flagg N."/>
            <person name="Forbes L.D."/>
            <person name="Fowler R.G."/>
            <person name="Fu Q."/>
            <person name="Gabisi R.A."/>
            <person name="Ganer J."/>
            <person name="Garbino Pronczuk A."/>
            <person name="Garcia R.M."/>
            <person name="Garner T."/>
            <person name="Garrett T.E."/>
            <person name="Gonzalez D.A."/>
            <person name="Hamid H."/>
            <person name="Hawkins E.S."/>
            <person name="Hirani K."/>
            <person name="Hogues M.E."/>
            <person name="Hollins B."/>
            <person name="Hsiao C.-H."/>
            <person name="Jabil R."/>
            <person name="James M.L."/>
            <person name="Jhangiani S.N."/>
            <person name="Johnson B."/>
            <person name="Johnson Q."/>
            <person name="Joshi V."/>
            <person name="Kalu J.B."/>
            <person name="Kam C."/>
            <person name="Kashfia A."/>
            <person name="Keebler J."/>
            <person name="Kisamo H."/>
            <person name="Kovar C.L."/>
            <person name="Lago L.A."/>
            <person name="Lai C.-Y."/>
            <person name="Laidlaw J."/>
            <person name="Lara F."/>
            <person name="Le T.-K."/>
            <person name="Lee S.L."/>
            <person name="Legall F.H."/>
            <person name="Lemon S.J."/>
            <person name="Lewis L.R."/>
            <person name="Li B."/>
            <person name="Liu Y."/>
            <person name="Liu Y.-S."/>
            <person name="Lopez J."/>
            <person name="Lozado R.J."/>
            <person name="Lu J."/>
            <person name="Madu R.C."/>
            <person name="Maheshwari M."/>
            <person name="Maheshwari R."/>
            <person name="Malloy K."/>
            <person name="Martinez E."/>
            <person name="Mathew T."/>
            <person name="Mercado I.C."/>
            <person name="Mercado C."/>
            <person name="Meyer B."/>
            <person name="Montgomery K."/>
            <person name="Morgan M.B."/>
            <person name="Munidasa M."/>
            <person name="Nazareth L.V."/>
            <person name="Nelson J."/>
            <person name="Ng B.M."/>
            <person name="Nguyen N.B."/>
            <person name="Nguyen P.Q."/>
            <person name="Nguyen T."/>
            <person name="Obregon M."/>
            <person name="Okwuonu G.O."/>
            <person name="Onwere C.G."/>
            <person name="Orozco G."/>
            <person name="Parra A."/>
            <person name="Patel S."/>
            <person name="Patil S."/>
            <person name="Perez A."/>
            <person name="Perez Y."/>
            <person name="Pham C."/>
            <person name="Primus E.L."/>
            <person name="Pu L.-L."/>
            <person name="Puazo M."/>
            <person name="Qin X."/>
            <person name="Quiroz J.B."/>
            <person name="Reese J."/>
            <person name="Richards S."/>
            <person name="Rives C.M."/>
            <person name="Robberts R."/>
            <person name="Ruiz S.J."/>
            <person name="Ruiz M.J."/>
            <person name="Santibanez J."/>
            <person name="Schneider B.W."/>
            <person name="Sisson I."/>
            <person name="Smith M."/>
            <person name="Sodergren E."/>
            <person name="Song X.-Z."/>
            <person name="Song B.B."/>
            <person name="Summersgill H."/>
            <person name="Thelus R."/>
            <person name="Thornton R.D."/>
            <person name="Trejos Z.Y."/>
            <person name="Usmani K."/>
            <person name="Vattathil S."/>
            <person name="Villasana D."/>
            <person name="Walker D.L."/>
            <person name="Wang S."/>
            <person name="Wang K."/>
            <person name="White C.S."/>
            <person name="Williams A.C."/>
            <person name="Williamson J."/>
            <person name="Wilson K."/>
            <person name="Woghiren I.O."/>
            <person name="Woodworth J.R."/>
            <person name="Worley K.C."/>
            <person name="Wright R.A."/>
            <person name="Wu W."/>
            <person name="Young L."/>
            <person name="Zhang L."/>
            <person name="Zhang J."/>
            <person name="Zhu Y."/>
            <person name="Muzny D.M."/>
            <person name="Weinstock G."/>
            <person name="Gibbs R.A."/>
        </authorList>
    </citation>
    <scope>NUCLEOTIDE SEQUENCE [LARGE SCALE GENOMIC DNA]</scope>
    <source>
        <strain evidence="2">LSR1</strain>
    </source>
</reference>
<accession>A0A8R2F6M3</accession>
<dbReference type="EnsemblMetazoa" id="XM_008191461.1">
    <property type="protein sequence ID" value="XP_008189683.1"/>
    <property type="gene ID" value="LOC103311758"/>
</dbReference>
<dbReference type="KEGG" id="api:103311758"/>
<dbReference type="PANTHER" id="PTHR45913:SF19">
    <property type="entry name" value="LOW QUALITY PROTEIN: ZINC FINGER BED DOMAIN-CONTAINING PROTEIN 5-LIKE"/>
    <property type="match status" value="1"/>
</dbReference>
<sequence length="116" mass="13009">MVAQQKKPHTLGETLIKPSILKAVEIVLGEEGKRKIAQLSLSDNTVKRRIDELALDIKNQLIHKLKYSVFFAIQCDESTDVANCCQLLVYCRFINEQSIAEELLFSQALNSTSKGS</sequence>
<proteinExistence type="predicted"/>
<name>A0A8R2F6M3_ACYPI</name>
<dbReference type="OrthoDB" id="6601136at2759"/>
<dbReference type="Proteomes" id="UP000007819">
    <property type="component" value="Chromosome X"/>
</dbReference>
<organism evidence="1 2">
    <name type="scientific">Acyrthosiphon pisum</name>
    <name type="common">Pea aphid</name>
    <dbReference type="NCBI Taxonomy" id="7029"/>
    <lineage>
        <taxon>Eukaryota</taxon>
        <taxon>Metazoa</taxon>
        <taxon>Ecdysozoa</taxon>
        <taxon>Arthropoda</taxon>
        <taxon>Hexapoda</taxon>
        <taxon>Insecta</taxon>
        <taxon>Pterygota</taxon>
        <taxon>Neoptera</taxon>
        <taxon>Paraneoptera</taxon>
        <taxon>Hemiptera</taxon>
        <taxon>Sternorrhyncha</taxon>
        <taxon>Aphidomorpha</taxon>
        <taxon>Aphidoidea</taxon>
        <taxon>Aphididae</taxon>
        <taxon>Macrosiphini</taxon>
        <taxon>Acyrthosiphon</taxon>
    </lineage>
</organism>